<keyword evidence="2" id="KW-0496">Mitochondrion</keyword>
<evidence type="ECO:0000313" key="3">
    <source>
        <dbReference type="EMBL" id="KAF3096116.1"/>
    </source>
</evidence>
<keyword evidence="2" id="KW-0472">Membrane</keyword>
<dbReference type="Proteomes" id="UP000475325">
    <property type="component" value="Unassembled WGS sequence"/>
</dbReference>
<dbReference type="PANTHER" id="PTHR12910:SF2">
    <property type="entry name" value="NADH DEHYDROGENASE [UBIQUINONE] 1 ALPHA SUBCOMPLEX SUBUNIT 12"/>
    <property type="match status" value="1"/>
</dbReference>
<dbReference type="Proteomes" id="UP000297595">
    <property type="component" value="Unassembled WGS sequence"/>
</dbReference>
<evidence type="ECO:0000313" key="7">
    <source>
        <dbReference type="Proteomes" id="UP000475325"/>
    </source>
</evidence>
<dbReference type="EMBL" id="WIQW01000038">
    <property type="protein sequence ID" value="KAF3096116.1"/>
    <property type="molecule type" value="Genomic_DNA"/>
</dbReference>
<proteinExistence type="inferred from homology"/>
<keyword evidence="2" id="KW-0813">Transport</keyword>
<organism evidence="3 7">
    <name type="scientific">Orbilia oligospora</name>
    <name type="common">Nematode-trapping fungus</name>
    <name type="synonym">Arthrobotrys oligospora</name>
    <dbReference type="NCBI Taxonomy" id="2813651"/>
    <lineage>
        <taxon>Eukaryota</taxon>
        <taxon>Fungi</taxon>
        <taxon>Dikarya</taxon>
        <taxon>Ascomycota</taxon>
        <taxon>Pezizomycotina</taxon>
        <taxon>Orbiliomycetes</taxon>
        <taxon>Orbiliales</taxon>
        <taxon>Orbiliaceae</taxon>
        <taxon>Orbilia</taxon>
    </lineage>
</organism>
<dbReference type="EMBL" id="SOZJ01000001">
    <property type="protein sequence ID" value="TGJ73172.1"/>
    <property type="molecule type" value="Genomic_DNA"/>
</dbReference>
<dbReference type="PANTHER" id="PTHR12910">
    <property type="entry name" value="NADH-UBIQUINONE OXIDOREDUCTASE SUBUNIT B17.2"/>
    <property type="match status" value="1"/>
</dbReference>
<gene>
    <name evidence="5" type="ORF">EYR41_000285</name>
    <name evidence="3" type="ORF">TWF102_006744</name>
    <name evidence="4" type="ORF">TWF703_002397</name>
</gene>
<sequence length="171" mass="19760">MSTTPNEVSANTNSNFNHVKNVYFLSQRPQRRPATMSWVTRTIRNVWKLGIRDSVYQLATLGDTKVGVLVGTDSYGNKYYQNYDEELPLRNRWVIYKNFYGDAAEIEPGWHNWMSYASDNVPNSSVIPNTGYHKWGKNLGYNPTQTRGAYKPYNTVRPKIETWEPQVADRG</sequence>
<dbReference type="GO" id="GO:0045271">
    <property type="term" value="C:respiratory chain complex I"/>
    <property type="evidence" value="ECO:0007669"/>
    <property type="project" value="InterPro"/>
</dbReference>
<dbReference type="EMBL" id="WIQZ01000149">
    <property type="protein sequence ID" value="KAF3120632.1"/>
    <property type="molecule type" value="Genomic_DNA"/>
</dbReference>
<dbReference type="GO" id="GO:0005743">
    <property type="term" value="C:mitochondrial inner membrane"/>
    <property type="evidence" value="ECO:0007669"/>
    <property type="project" value="UniProtKB-SubCell"/>
</dbReference>
<dbReference type="Proteomes" id="UP000480548">
    <property type="component" value="Unassembled WGS sequence"/>
</dbReference>
<evidence type="ECO:0000256" key="2">
    <source>
        <dbReference type="RuleBase" id="RU363103"/>
    </source>
</evidence>
<keyword evidence="2" id="KW-0999">Mitochondrion inner membrane</keyword>
<dbReference type="InterPro" id="IPR007763">
    <property type="entry name" value="NDUFA12"/>
</dbReference>
<comment type="caution">
    <text evidence="3">The sequence shown here is derived from an EMBL/GenBank/DDBJ whole genome shotgun (WGS) entry which is preliminary data.</text>
</comment>
<comment type="subcellular location">
    <subcellularLocation>
        <location evidence="2">Mitochondrion inner membrane</location>
        <topology evidence="2">Peripheral membrane protein</topology>
        <orientation evidence="2">Matrix side</orientation>
    </subcellularLocation>
</comment>
<dbReference type="GO" id="GO:0006979">
    <property type="term" value="P:response to oxidative stress"/>
    <property type="evidence" value="ECO:0007669"/>
    <property type="project" value="TreeGrafter"/>
</dbReference>
<keyword evidence="2" id="KW-0249">Electron transport</keyword>
<accession>A0A7C8J9V1</accession>
<comment type="function">
    <text evidence="2">Accessory subunit of the mitochondrial membrane respiratory chain NADH dehydrogenase (Complex I), that is believed not to be involved in catalysis. Complex I functions in the transfer of electrons from NADH to the respiratory chain. The immediate electron acceptor for the enzyme is believed to be ubiquinone.</text>
</comment>
<evidence type="ECO:0000313" key="4">
    <source>
        <dbReference type="EMBL" id="KAF3120632.1"/>
    </source>
</evidence>
<dbReference type="Pfam" id="PF05071">
    <property type="entry name" value="NDUFA12"/>
    <property type="match status" value="1"/>
</dbReference>
<evidence type="ECO:0000313" key="6">
    <source>
        <dbReference type="Proteomes" id="UP000297595"/>
    </source>
</evidence>
<keyword evidence="2" id="KW-0679">Respiratory chain</keyword>
<dbReference type="OrthoDB" id="274641at2759"/>
<protein>
    <recommendedName>
        <fullName evidence="2">NADH dehydrogenase [ubiquinone] 1 alpha subcomplex subunit</fullName>
    </recommendedName>
</protein>
<dbReference type="AlphaFoldDB" id="A0A7C8J9V1"/>
<name>A0A7C8J9V1_ORBOL</name>
<evidence type="ECO:0000313" key="8">
    <source>
        <dbReference type="Proteomes" id="UP000480548"/>
    </source>
</evidence>
<reference evidence="7 8" key="2">
    <citation type="submission" date="2019-06" db="EMBL/GenBank/DDBJ databases">
        <authorList>
            <person name="Palmer J.M."/>
        </authorList>
    </citation>
    <scope>NUCLEOTIDE SEQUENCE [LARGE SCALE GENOMIC DNA]</scope>
    <source>
        <strain evidence="3 7">TWF102</strain>
        <strain evidence="4 8">TWF703</strain>
    </source>
</reference>
<reference evidence="5 6" key="1">
    <citation type="submission" date="2019-03" db="EMBL/GenBank/DDBJ databases">
        <title>Nematode-trapping fungi genome.</title>
        <authorList>
            <person name="Vidal-Diez De Ulzurrun G."/>
        </authorList>
    </citation>
    <scope>NUCLEOTIDE SEQUENCE [LARGE SCALE GENOMIC DNA]</scope>
    <source>
        <strain evidence="5 6">TWF154</strain>
    </source>
</reference>
<evidence type="ECO:0000313" key="5">
    <source>
        <dbReference type="EMBL" id="TGJ73172.1"/>
    </source>
</evidence>
<comment type="similarity">
    <text evidence="1 2">Belongs to the complex I NDUFA12 subunit family.</text>
</comment>
<evidence type="ECO:0000256" key="1">
    <source>
        <dbReference type="ARBA" id="ARBA00007355"/>
    </source>
</evidence>